<dbReference type="SUPFAM" id="SSF52540">
    <property type="entry name" value="P-loop containing nucleoside triphosphate hydrolases"/>
    <property type="match status" value="1"/>
</dbReference>
<protein>
    <submittedName>
        <fullName evidence="5">GTPase SAR1 and related small G proteins</fullName>
    </submittedName>
</protein>
<accession>A0A075GQD8</accession>
<dbReference type="InterPro" id="IPR027417">
    <property type="entry name" value="P-loop_NTPase"/>
</dbReference>
<evidence type="ECO:0000313" key="5">
    <source>
        <dbReference type="EMBL" id="AIF06216.1"/>
    </source>
</evidence>
<dbReference type="PANTHER" id="PTHR21231:SF8">
    <property type="entry name" value="GPN-LOOP GTPASE 1"/>
    <property type="match status" value="1"/>
</dbReference>
<evidence type="ECO:0000256" key="4">
    <source>
        <dbReference type="ARBA" id="ARBA00023134"/>
    </source>
</evidence>
<dbReference type="InterPro" id="IPR004130">
    <property type="entry name" value="Gpn"/>
</dbReference>
<name>A0A075GQD8_9EURY</name>
<evidence type="ECO:0000256" key="2">
    <source>
        <dbReference type="ARBA" id="ARBA00022741"/>
    </source>
</evidence>
<keyword evidence="2" id="KW-0547">Nucleotide-binding</keyword>
<evidence type="ECO:0000256" key="1">
    <source>
        <dbReference type="ARBA" id="ARBA00005290"/>
    </source>
</evidence>
<organism evidence="5">
    <name type="scientific">uncultured marine group II/III euryarchaeote KM3_190_A12</name>
    <dbReference type="NCBI Taxonomy" id="1457961"/>
    <lineage>
        <taxon>Archaea</taxon>
        <taxon>Methanobacteriati</taxon>
        <taxon>Methanobacteriota</taxon>
        <taxon>environmental samples</taxon>
    </lineage>
</organism>
<reference evidence="5" key="1">
    <citation type="journal article" date="2014" name="Genome Biol. Evol.">
        <title>Pangenome evidence for extensive interdomain horizontal transfer affecting lineage core and shell genes in uncultured planktonic thaumarchaeota and euryarchaeota.</title>
        <authorList>
            <person name="Deschamps P."/>
            <person name="Zivanovic Y."/>
            <person name="Moreira D."/>
            <person name="Rodriguez-Valera F."/>
            <person name="Lopez-Garcia P."/>
        </authorList>
    </citation>
    <scope>NUCLEOTIDE SEQUENCE</scope>
</reference>
<dbReference type="GO" id="GO:0005525">
    <property type="term" value="F:GTP binding"/>
    <property type="evidence" value="ECO:0007669"/>
    <property type="project" value="UniProtKB-KW"/>
</dbReference>
<sequence>MAHTALLYFVGPAGAGKSTLVGTLKEWLTLQRFDPIAVNLDPGAETIPYAPDIDVRERLTLRDVMAEYGLGPNGAQVVCADLLAVELEWLHKQVESLNCDYVMVDSPGQTELFLYREAPRVFVDGLSSRTGLVMLFDPLLSRTPAGFVTQLLLAAAAHLRFPVPMFPVLTKSDLLEPEEVDRILSWAADLEVLRGDMPPGEGMDTILSGELLRVLQTLALESQLVAVSAREGEGMDELYSLVQSAFAGGDDLEAHVDAH</sequence>
<keyword evidence="3" id="KW-0378">Hydrolase</keyword>
<dbReference type="GO" id="GO:0003924">
    <property type="term" value="F:GTPase activity"/>
    <property type="evidence" value="ECO:0007669"/>
    <property type="project" value="TreeGrafter"/>
</dbReference>
<keyword evidence="4" id="KW-0342">GTP-binding</keyword>
<comment type="similarity">
    <text evidence="1">Belongs to the GPN-loop GTPase family.</text>
</comment>
<dbReference type="PANTHER" id="PTHR21231">
    <property type="entry name" value="XPA-BINDING PROTEIN 1-RELATED"/>
    <property type="match status" value="1"/>
</dbReference>
<dbReference type="AlphaFoldDB" id="A0A075GQD8"/>
<evidence type="ECO:0000256" key="3">
    <source>
        <dbReference type="ARBA" id="ARBA00022801"/>
    </source>
</evidence>
<dbReference type="Gene3D" id="3.40.50.300">
    <property type="entry name" value="P-loop containing nucleotide triphosphate hydrolases"/>
    <property type="match status" value="1"/>
</dbReference>
<dbReference type="EMBL" id="KF900763">
    <property type="protein sequence ID" value="AIF06216.1"/>
    <property type="molecule type" value="Genomic_DNA"/>
</dbReference>
<dbReference type="Pfam" id="PF03029">
    <property type="entry name" value="ATP_bind_1"/>
    <property type="match status" value="1"/>
</dbReference>
<proteinExistence type="inferred from homology"/>